<dbReference type="InterPro" id="IPR025970">
    <property type="entry name" value="SusE"/>
</dbReference>
<dbReference type="Gene3D" id="2.60.40.3620">
    <property type="match status" value="2"/>
</dbReference>
<evidence type="ECO:0000313" key="2">
    <source>
        <dbReference type="EMBL" id="MEJ2904438.1"/>
    </source>
</evidence>
<organism evidence="2 3">
    <name type="scientific">Pedobacter panaciterrae</name>
    <dbReference type="NCBI Taxonomy" id="363849"/>
    <lineage>
        <taxon>Bacteria</taxon>
        <taxon>Pseudomonadati</taxon>
        <taxon>Bacteroidota</taxon>
        <taxon>Sphingobacteriia</taxon>
        <taxon>Sphingobacteriales</taxon>
        <taxon>Sphingobacteriaceae</taxon>
        <taxon>Pedobacter</taxon>
    </lineage>
</organism>
<name>A0ABU8NQA1_9SPHI</name>
<reference evidence="2 3" key="1">
    <citation type="submission" date="2024-03" db="EMBL/GenBank/DDBJ databases">
        <title>Sequence of Lycoming College Course Isolates.</title>
        <authorList>
            <person name="Plotts O."/>
            <person name="Newman J."/>
        </authorList>
    </citation>
    <scope>NUCLEOTIDE SEQUENCE [LARGE SCALE GENOMIC DNA]</scope>
    <source>
        <strain evidence="2 3">CJB-3</strain>
    </source>
</reference>
<dbReference type="Proteomes" id="UP001378956">
    <property type="component" value="Unassembled WGS sequence"/>
</dbReference>
<dbReference type="CDD" id="cd12956">
    <property type="entry name" value="CBM_SusE-F_like"/>
    <property type="match status" value="1"/>
</dbReference>
<gene>
    <name evidence="2" type="ORF">WAE58_18495</name>
</gene>
<accession>A0ABU8NQA1</accession>
<protein>
    <submittedName>
        <fullName evidence="2">SusF/SusE family outer membrane protein</fullName>
    </submittedName>
</protein>
<feature type="domain" description="SusE outer membrane protein" evidence="1">
    <location>
        <begin position="23"/>
        <end position="129"/>
    </location>
</feature>
<proteinExistence type="predicted"/>
<dbReference type="CDD" id="cd12967">
    <property type="entry name" value="CBM_SusE-F_like_u1"/>
    <property type="match status" value="1"/>
</dbReference>
<dbReference type="EMBL" id="JBBEUB010000006">
    <property type="protein sequence ID" value="MEJ2904438.1"/>
    <property type="molecule type" value="Genomic_DNA"/>
</dbReference>
<comment type="caution">
    <text evidence="2">The sequence shown here is derived from an EMBL/GenBank/DDBJ whole genome shotgun (WGS) entry which is preliminary data.</text>
</comment>
<evidence type="ECO:0000259" key="1">
    <source>
        <dbReference type="Pfam" id="PF14292"/>
    </source>
</evidence>
<keyword evidence="3" id="KW-1185">Reference proteome</keyword>
<dbReference type="RefSeq" id="WP_172661539.1">
    <property type="nucleotide sequence ID" value="NZ_CBFGNQ010000007.1"/>
</dbReference>
<dbReference type="Pfam" id="PF14292">
    <property type="entry name" value="SusE"/>
    <property type="match status" value="1"/>
</dbReference>
<sequence length="335" mass="35708">MKSLIIKSIALGLITIGLWSCKKEETKVVASSGTPGTLKSSVSTLVLDKAKLNTDVITLDLTNASFGYQAGITNVLQLAVKGTDFKTPKEVALEANALSKVFKGVDFNNLLLALNLSFTENSEIEMRIKSSISSAVAPVYSNALTLSARPFPLTTWIYVPGAYQGWNPQTADSLISPTGNGEFKGVIGFTPGNLEFKITPAKKWDIAYGDAGGGKISPTAGDNFKAPAAGAFQLFVDLNKNQIEITPIVFALIGDATPKGWDGDTDMAYAHGVWTVTADLKIGEMKFRQDHKWDVNYGGSGGTAVFNGGNIKVTSGGSYTVTFDVNNLKYTLVKN</sequence>
<evidence type="ECO:0000313" key="3">
    <source>
        <dbReference type="Proteomes" id="UP001378956"/>
    </source>
</evidence>